<evidence type="ECO:0000313" key="7">
    <source>
        <dbReference type="Proteomes" id="UP001501303"/>
    </source>
</evidence>
<evidence type="ECO:0000259" key="5">
    <source>
        <dbReference type="PROSITE" id="PS50977"/>
    </source>
</evidence>
<evidence type="ECO:0000256" key="4">
    <source>
        <dbReference type="PROSITE-ProRule" id="PRU00335"/>
    </source>
</evidence>
<sequence length="210" mass="22284">MHAPSLRRIPVQQRSADRLERILDACAALLDEAGYDALTTRAVADRAEVPIGSVYRFFAGKQAMAEALAHRNLDAYTGRVAGRLRDLPAPDGAAVLDAVLGEYVAMKRSVPGFTLIDFGTPETSASGSADREVAARLRELLADRLGLDPGQPRLAVACLAAVRAADALVGLAFRTDPAGDPELIEETRIMLHGYLADVIEGAWPVEPAGG</sequence>
<evidence type="ECO:0000256" key="3">
    <source>
        <dbReference type="ARBA" id="ARBA00023163"/>
    </source>
</evidence>
<dbReference type="Pfam" id="PF00440">
    <property type="entry name" value="TetR_N"/>
    <property type="match status" value="1"/>
</dbReference>
<organism evidence="6 7">
    <name type="scientific">Streptomyces sodiiphilus</name>
    <dbReference type="NCBI Taxonomy" id="226217"/>
    <lineage>
        <taxon>Bacteria</taxon>
        <taxon>Bacillati</taxon>
        <taxon>Actinomycetota</taxon>
        <taxon>Actinomycetes</taxon>
        <taxon>Kitasatosporales</taxon>
        <taxon>Streptomycetaceae</taxon>
        <taxon>Streptomyces</taxon>
    </lineage>
</organism>
<dbReference type="Proteomes" id="UP001501303">
    <property type="component" value="Unassembled WGS sequence"/>
</dbReference>
<comment type="caution">
    <text evidence="6">The sequence shown here is derived from an EMBL/GenBank/DDBJ whole genome shotgun (WGS) entry which is preliminary data.</text>
</comment>
<keyword evidence="1" id="KW-0805">Transcription regulation</keyword>
<evidence type="ECO:0000256" key="1">
    <source>
        <dbReference type="ARBA" id="ARBA00023015"/>
    </source>
</evidence>
<dbReference type="InterPro" id="IPR001647">
    <property type="entry name" value="HTH_TetR"/>
</dbReference>
<keyword evidence="7" id="KW-1185">Reference proteome</keyword>
<accession>A0ABP5A3N3</accession>
<protein>
    <submittedName>
        <fullName evidence="6">TetR family transcriptional regulator</fullName>
    </submittedName>
</protein>
<evidence type="ECO:0000313" key="6">
    <source>
        <dbReference type="EMBL" id="GAA1895573.1"/>
    </source>
</evidence>
<keyword evidence="2 4" id="KW-0238">DNA-binding</keyword>
<dbReference type="PRINTS" id="PR00455">
    <property type="entry name" value="HTHTETR"/>
</dbReference>
<dbReference type="Gene3D" id="1.10.357.10">
    <property type="entry name" value="Tetracycline Repressor, domain 2"/>
    <property type="match status" value="1"/>
</dbReference>
<dbReference type="PANTHER" id="PTHR30055:SF151">
    <property type="entry name" value="TRANSCRIPTIONAL REGULATORY PROTEIN"/>
    <property type="match status" value="1"/>
</dbReference>
<dbReference type="PROSITE" id="PS50977">
    <property type="entry name" value="HTH_TETR_2"/>
    <property type="match status" value="1"/>
</dbReference>
<evidence type="ECO:0000256" key="2">
    <source>
        <dbReference type="ARBA" id="ARBA00023125"/>
    </source>
</evidence>
<keyword evidence="3" id="KW-0804">Transcription</keyword>
<dbReference type="InterPro" id="IPR009057">
    <property type="entry name" value="Homeodomain-like_sf"/>
</dbReference>
<proteinExistence type="predicted"/>
<dbReference type="SUPFAM" id="SSF46689">
    <property type="entry name" value="Homeodomain-like"/>
    <property type="match status" value="1"/>
</dbReference>
<feature type="DNA-binding region" description="H-T-H motif" evidence="4">
    <location>
        <begin position="39"/>
        <end position="58"/>
    </location>
</feature>
<name>A0ABP5A3N3_9ACTN</name>
<reference evidence="7" key="1">
    <citation type="journal article" date="2019" name="Int. J. Syst. Evol. Microbiol.">
        <title>The Global Catalogue of Microorganisms (GCM) 10K type strain sequencing project: providing services to taxonomists for standard genome sequencing and annotation.</title>
        <authorList>
            <consortium name="The Broad Institute Genomics Platform"/>
            <consortium name="The Broad Institute Genome Sequencing Center for Infectious Disease"/>
            <person name="Wu L."/>
            <person name="Ma J."/>
        </authorList>
    </citation>
    <scope>NUCLEOTIDE SEQUENCE [LARGE SCALE GENOMIC DNA]</scope>
    <source>
        <strain evidence="7">JCM 13581</strain>
    </source>
</reference>
<dbReference type="InterPro" id="IPR050109">
    <property type="entry name" value="HTH-type_TetR-like_transc_reg"/>
</dbReference>
<dbReference type="RefSeq" id="WP_344257986.1">
    <property type="nucleotide sequence ID" value="NZ_BAAAMJ010000002.1"/>
</dbReference>
<dbReference type="InterPro" id="IPR041669">
    <property type="entry name" value="TetR_C_15"/>
</dbReference>
<feature type="domain" description="HTH tetR-type" evidence="5">
    <location>
        <begin position="16"/>
        <end position="76"/>
    </location>
</feature>
<dbReference type="PANTHER" id="PTHR30055">
    <property type="entry name" value="HTH-TYPE TRANSCRIPTIONAL REGULATOR RUTR"/>
    <property type="match status" value="1"/>
</dbReference>
<dbReference type="EMBL" id="BAAAMJ010000002">
    <property type="protein sequence ID" value="GAA1895573.1"/>
    <property type="molecule type" value="Genomic_DNA"/>
</dbReference>
<dbReference type="Pfam" id="PF17918">
    <property type="entry name" value="TetR_C_15"/>
    <property type="match status" value="1"/>
</dbReference>
<gene>
    <name evidence="6" type="ORF">GCM10009716_01990</name>
</gene>